<dbReference type="EMBL" id="JALLPJ020001192">
    <property type="protein sequence ID" value="KAL3774468.1"/>
    <property type="molecule type" value="Genomic_DNA"/>
</dbReference>
<dbReference type="Proteomes" id="UP001530400">
    <property type="component" value="Unassembled WGS sequence"/>
</dbReference>
<feature type="transmembrane region" description="Helical" evidence="1">
    <location>
        <begin position="68"/>
        <end position="88"/>
    </location>
</feature>
<keyword evidence="3" id="KW-1185">Reference proteome</keyword>
<keyword evidence="1" id="KW-0812">Transmembrane</keyword>
<evidence type="ECO:0000256" key="1">
    <source>
        <dbReference type="SAM" id="Phobius"/>
    </source>
</evidence>
<sequence length="89" mass="9622">MQDTSSYGSRDPSVVIDLIPKGNEPLLLSKSHMNYENLSGSKNTANMSEVRIELRCIHCKDNPMHITAAAFFPCAISSIASGLILSVIA</sequence>
<organism evidence="2 3">
    <name type="scientific">Cyclotella atomus</name>
    <dbReference type="NCBI Taxonomy" id="382360"/>
    <lineage>
        <taxon>Eukaryota</taxon>
        <taxon>Sar</taxon>
        <taxon>Stramenopiles</taxon>
        <taxon>Ochrophyta</taxon>
        <taxon>Bacillariophyta</taxon>
        <taxon>Coscinodiscophyceae</taxon>
        <taxon>Thalassiosirophycidae</taxon>
        <taxon>Stephanodiscales</taxon>
        <taxon>Stephanodiscaceae</taxon>
        <taxon>Cyclotella</taxon>
    </lineage>
</organism>
<protein>
    <submittedName>
        <fullName evidence="2">Uncharacterized protein</fullName>
    </submittedName>
</protein>
<accession>A0ABD3NEW4</accession>
<dbReference type="AlphaFoldDB" id="A0ABD3NEW4"/>
<name>A0ABD3NEW4_9STRA</name>
<proteinExistence type="predicted"/>
<comment type="caution">
    <text evidence="2">The sequence shown here is derived from an EMBL/GenBank/DDBJ whole genome shotgun (WGS) entry which is preliminary data.</text>
</comment>
<keyword evidence="1" id="KW-1133">Transmembrane helix</keyword>
<evidence type="ECO:0000313" key="3">
    <source>
        <dbReference type="Proteomes" id="UP001530400"/>
    </source>
</evidence>
<reference evidence="2 3" key="1">
    <citation type="submission" date="2024-10" db="EMBL/GenBank/DDBJ databases">
        <title>Updated reference genomes for cyclostephanoid diatoms.</title>
        <authorList>
            <person name="Roberts W.R."/>
            <person name="Alverson A.J."/>
        </authorList>
    </citation>
    <scope>NUCLEOTIDE SEQUENCE [LARGE SCALE GENOMIC DNA]</scope>
    <source>
        <strain evidence="2 3">AJA010-31</strain>
    </source>
</reference>
<evidence type="ECO:0000313" key="2">
    <source>
        <dbReference type="EMBL" id="KAL3774468.1"/>
    </source>
</evidence>
<gene>
    <name evidence="2" type="ORF">ACHAWO_007617</name>
</gene>
<keyword evidence="1" id="KW-0472">Membrane</keyword>